<protein>
    <submittedName>
        <fullName evidence="4">MaoC/PaaZ C-terminal domain-containing protein</fullName>
    </submittedName>
</protein>
<dbReference type="Gene3D" id="3.10.129.10">
    <property type="entry name" value="Hotdog Thioesterase"/>
    <property type="match status" value="1"/>
</dbReference>
<evidence type="ECO:0000256" key="2">
    <source>
        <dbReference type="SAM" id="MobiDB-lite"/>
    </source>
</evidence>
<feature type="region of interest" description="Disordered" evidence="2">
    <location>
        <begin position="165"/>
        <end position="184"/>
    </location>
</feature>
<gene>
    <name evidence="4" type="ORF">PCC79_11860</name>
</gene>
<dbReference type="PANTHER" id="PTHR43841:SF1">
    <property type="entry name" value="3-HYDROXYACYL-THIOESTER DEHYDRATASE X"/>
    <property type="match status" value="1"/>
</dbReference>
<dbReference type="Pfam" id="PF01575">
    <property type="entry name" value="MaoC_dehydratas"/>
    <property type="match status" value="1"/>
</dbReference>
<feature type="domain" description="MaoC-like" evidence="3">
    <location>
        <begin position="186"/>
        <end position="280"/>
    </location>
</feature>
<dbReference type="InterPro" id="IPR002539">
    <property type="entry name" value="MaoC-like_dom"/>
</dbReference>
<evidence type="ECO:0000313" key="4">
    <source>
        <dbReference type="EMBL" id="WZW97594.1"/>
    </source>
</evidence>
<name>A0ABZ3C477_9ACTN</name>
<dbReference type="EMBL" id="CP115965">
    <property type="protein sequence ID" value="WZW97594.1"/>
    <property type="molecule type" value="Genomic_DNA"/>
</dbReference>
<dbReference type="PANTHER" id="PTHR43841">
    <property type="entry name" value="3-HYDROXYACYL-THIOESTER DEHYDRATASE HTDX-RELATED"/>
    <property type="match status" value="1"/>
</dbReference>
<proteinExistence type="inferred from homology"/>
<evidence type="ECO:0000256" key="1">
    <source>
        <dbReference type="ARBA" id="ARBA00005254"/>
    </source>
</evidence>
<organism evidence="4 5">
    <name type="scientific">Propioniciclava soli</name>
    <dbReference type="NCBI Taxonomy" id="2775081"/>
    <lineage>
        <taxon>Bacteria</taxon>
        <taxon>Bacillati</taxon>
        <taxon>Actinomycetota</taxon>
        <taxon>Actinomycetes</taxon>
        <taxon>Propionibacteriales</taxon>
        <taxon>Propionibacteriaceae</taxon>
        <taxon>Propioniciclava</taxon>
    </lineage>
</organism>
<accession>A0ABZ3C477</accession>
<dbReference type="Proteomes" id="UP001434337">
    <property type="component" value="Chromosome"/>
</dbReference>
<dbReference type="SUPFAM" id="SSF54637">
    <property type="entry name" value="Thioesterase/thiol ester dehydrase-isomerase"/>
    <property type="match status" value="2"/>
</dbReference>
<dbReference type="RefSeq" id="WP_342371943.1">
    <property type="nucleotide sequence ID" value="NZ_CP115965.1"/>
</dbReference>
<comment type="similarity">
    <text evidence="1">Belongs to the enoyl-CoA hydratase/isomerase family.</text>
</comment>
<keyword evidence="5" id="KW-1185">Reference proteome</keyword>
<dbReference type="InterPro" id="IPR029069">
    <property type="entry name" value="HotDog_dom_sf"/>
</dbReference>
<evidence type="ECO:0000259" key="3">
    <source>
        <dbReference type="Pfam" id="PF01575"/>
    </source>
</evidence>
<evidence type="ECO:0000313" key="5">
    <source>
        <dbReference type="Proteomes" id="UP001434337"/>
    </source>
</evidence>
<reference evidence="4 5" key="1">
    <citation type="journal article" date="2023" name="Environ Microbiome">
        <title>A coral-associated actinobacterium mitigates coral bleaching under heat stress.</title>
        <authorList>
            <person name="Li J."/>
            <person name="Zou Y."/>
            <person name="Li Q."/>
            <person name="Zhang J."/>
            <person name="Bourne D.G."/>
            <person name="Lyu Y."/>
            <person name="Liu C."/>
            <person name="Zhang S."/>
        </authorList>
    </citation>
    <scope>NUCLEOTIDE SEQUENCE [LARGE SCALE GENOMIC DNA]</scope>
    <source>
        <strain evidence="4 5">SCSIO 13291</strain>
    </source>
</reference>
<sequence length="299" mass="31979">MHTTLAYADLPAVAPLLVRATANHVGRRPRAEAVLPTTVVRVARLRQDLGRLAAYNRACGFGLRDAVPPTWLHVLTFPLQAALLAGQDLPFAPAGLVHTANTMTLHRPVAVGEHLDVLVRAEALRPHAKGALFDLVGEVRVGSELAWTGRSSYLARGASAPAGADAARATGVTDDPADPLRNDAAGEQPRMAQRWRLPADLGRQYAKVSGDVNPIHLSAATAKLFGFRRAIVHGMWTHARCLAALSGRLPETYTVDVAFTRPILLPGRVSFAAAESDAGVRFAVLGREEKPHLVGAVRR</sequence>